<evidence type="ECO:0000256" key="1">
    <source>
        <dbReference type="SAM" id="MobiDB-lite"/>
    </source>
</evidence>
<keyword evidence="3" id="KW-1185">Reference proteome</keyword>
<feature type="region of interest" description="Disordered" evidence="1">
    <location>
        <begin position="1"/>
        <end position="50"/>
    </location>
</feature>
<evidence type="ECO:0000313" key="2">
    <source>
        <dbReference type="EMBL" id="KIM66852.1"/>
    </source>
</evidence>
<name>A0A0C3APF2_9AGAM</name>
<sequence length="164" mass="18489">MKMERKGNHVRGKGLHQKRAHSGHLPRRPPSNLRGRGRVTTRSNPHTDNGHTFVFVIRLPVVRACLVPCNPQSSNTPNAHHRHHRNEHTRSPKTAVARKGNRQSHFKVGWGGRQAKELYQPTVGLAENREREPMFDPSRFLCTFVPGTLTGPPNLGAKSEASRR</sequence>
<proteinExistence type="predicted"/>
<dbReference type="InParanoid" id="A0A0C3APF2"/>
<protein>
    <submittedName>
        <fullName evidence="2">Uncharacterized protein</fullName>
    </submittedName>
</protein>
<dbReference type="Proteomes" id="UP000053989">
    <property type="component" value="Unassembled WGS sequence"/>
</dbReference>
<accession>A0A0C3APF2</accession>
<reference evidence="2 3" key="1">
    <citation type="submission" date="2014-04" db="EMBL/GenBank/DDBJ databases">
        <authorList>
            <consortium name="DOE Joint Genome Institute"/>
            <person name="Kuo A."/>
            <person name="Kohler A."/>
            <person name="Nagy L.G."/>
            <person name="Floudas D."/>
            <person name="Copeland A."/>
            <person name="Barry K.W."/>
            <person name="Cichocki N."/>
            <person name="Veneault-Fourrey C."/>
            <person name="LaButti K."/>
            <person name="Lindquist E.A."/>
            <person name="Lipzen A."/>
            <person name="Lundell T."/>
            <person name="Morin E."/>
            <person name="Murat C."/>
            <person name="Sun H."/>
            <person name="Tunlid A."/>
            <person name="Henrissat B."/>
            <person name="Grigoriev I.V."/>
            <person name="Hibbett D.S."/>
            <person name="Martin F."/>
            <person name="Nordberg H.P."/>
            <person name="Cantor M.N."/>
            <person name="Hua S.X."/>
        </authorList>
    </citation>
    <scope>NUCLEOTIDE SEQUENCE [LARGE SCALE GENOMIC DNA]</scope>
    <source>
        <strain evidence="2 3">Foug A</strain>
    </source>
</reference>
<gene>
    <name evidence="2" type="ORF">SCLCIDRAFT_256802</name>
</gene>
<dbReference type="EMBL" id="KN822015">
    <property type="protein sequence ID" value="KIM66852.1"/>
    <property type="molecule type" value="Genomic_DNA"/>
</dbReference>
<feature type="compositionally biased region" description="Basic residues" evidence="1">
    <location>
        <begin position="8"/>
        <end position="27"/>
    </location>
</feature>
<dbReference type="HOGENOM" id="CLU_1620027_0_0_1"/>
<dbReference type="AlphaFoldDB" id="A0A0C3APF2"/>
<organism evidence="2 3">
    <name type="scientific">Scleroderma citrinum Foug A</name>
    <dbReference type="NCBI Taxonomy" id="1036808"/>
    <lineage>
        <taxon>Eukaryota</taxon>
        <taxon>Fungi</taxon>
        <taxon>Dikarya</taxon>
        <taxon>Basidiomycota</taxon>
        <taxon>Agaricomycotina</taxon>
        <taxon>Agaricomycetes</taxon>
        <taxon>Agaricomycetidae</taxon>
        <taxon>Boletales</taxon>
        <taxon>Sclerodermatineae</taxon>
        <taxon>Sclerodermataceae</taxon>
        <taxon>Scleroderma</taxon>
    </lineage>
</organism>
<evidence type="ECO:0000313" key="3">
    <source>
        <dbReference type="Proteomes" id="UP000053989"/>
    </source>
</evidence>
<feature type="region of interest" description="Disordered" evidence="1">
    <location>
        <begin position="73"/>
        <end position="102"/>
    </location>
</feature>
<reference evidence="3" key="2">
    <citation type="submission" date="2015-01" db="EMBL/GenBank/DDBJ databases">
        <title>Evolutionary Origins and Diversification of the Mycorrhizal Mutualists.</title>
        <authorList>
            <consortium name="DOE Joint Genome Institute"/>
            <consortium name="Mycorrhizal Genomics Consortium"/>
            <person name="Kohler A."/>
            <person name="Kuo A."/>
            <person name="Nagy L.G."/>
            <person name="Floudas D."/>
            <person name="Copeland A."/>
            <person name="Barry K.W."/>
            <person name="Cichocki N."/>
            <person name="Veneault-Fourrey C."/>
            <person name="LaButti K."/>
            <person name="Lindquist E.A."/>
            <person name="Lipzen A."/>
            <person name="Lundell T."/>
            <person name="Morin E."/>
            <person name="Murat C."/>
            <person name="Riley R."/>
            <person name="Ohm R."/>
            <person name="Sun H."/>
            <person name="Tunlid A."/>
            <person name="Henrissat B."/>
            <person name="Grigoriev I.V."/>
            <person name="Hibbett D.S."/>
            <person name="Martin F."/>
        </authorList>
    </citation>
    <scope>NUCLEOTIDE SEQUENCE [LARGE SCALE GENOMIC DNA]</scope>
    <source>
        <strain evidence="3">Foug A</strain>
    </source>
</reference>